<dbReference type="InterPro" id="IPR017850">
    <property type="entry name" value="Alkaline_phosphatase_core_sf"/>
</dbReference>
<evidence type="ECO:0000256" key="1">
    <source>
        <dbReference type="SAM" id="Phobius"/>
    </source>
</evidence>
<proteinExistence type="predicted"/>
<dbReference type="EMBL" id="VSWD01000006">
    <property type="protein sequence ID" value="KAK3100100.1"/>
    <property type="molecule type" value="Genomic_DNA"/>
</dbReference>
<dbReference type="PANTHER" id="PTHR10974:SF73">
    <property type="entry name" value="FI21235P1"/>
    <property type="match status" value="1"/>
</dbReference>
<evidence type="ECO:0000313" key="3">
    <source>
        <dbReference type="Proteomes" id="UP001186944"/>
    </source>
</evidence>
<dbReference type="InterPro" id="IPR004245">
    <property type="entry name" value="DUF229"/>
</dbReference>
<dbReference type="Pfam" id="PF02995">
    <property type="entry name" value="DUF229"/>
    <property type="match status" value="1"/>
</dbReference>
<gene>
    <name evidence="2" type="ORF">FSP39_014778</name>
</gene>
<keyword evidence="1" id="KW-0812">Transmembrane</keyword>
<keyword evidence="3" id="KW-1185">Reference proteome</keyword>
<keyword evidence="1" id="KW-1133">Transmembrane helix</keyword>
<protein>
    <submittedName>
        <fullName evidence="2">Uncharacterized protein</fullName>
    </submittedName>
</protein>
<reference evidence="2" key="1">
    <citation type="submission" date="2019-08" db="EMBL/GenBank/DDBJ databases">
        <title>The improved chromosome-level genome for the pearl oyster Pinctada fucata martensii using PacBio sequencing and Hi-C.</title>
        <authorList>
            <person name="Zheng Z."/>
        </authorList>
    </citation>
    <scope>NUCLEOTIDE SEQUENCE</scope>
    <source>
        <strain evidence="2">ZZ-2019</strain>
        <tissue evidence="2">Adductor muscle</tissue>
    </source>
</reference>
<keyword evidence="1" id="KW-0472">Membrane</keyword>
<evidence type="ECO:0000313" key="2">
    <source>
        <dbReference type="EMBL" id="KAK3100100.1"/>
    </source>
</evidence>
<dbReference type="Gene3D" id="3.40.720.10">
    <property type="entry name" value="Alkaline Phosphatase, subunit A"/>
    <property type="match status" value="1"/>
</dbReference>
<dbReference type="CDD" id="cd16021">
    <property type="entry name" value="ALP_like"/>
    <property type="match status" value="1"/>
</dbReference>
<sequence>MNLLSVCYNCNVHFASIELCAQLRRQKLRTIGYYALLFVCGYLIISALLHKQSNLIQLMTQRVRPDSDKQACVHPKLNPWDKSMMKHFYHIPTPKCGDEEDWVTVGNGSAWVTTSALKKHGDITCRLSYIGRKDDFEITWFGDEELKGTKPIKIKEDFFRAKCSAADGDSYNNVHAGVAYKPELHTPYIQNQNGMNLNVLMIGFDSVSHMTFIRKLQKSYDYFKTRLQGLVLNGYNIVGDGTPQAFIPMLTGQTELELPVALKRVKKKDFVDVYPMVWKEYKKRGYITTFGEDFPQFGMFTHRHVGFKVQPTDHFMRPFYLATYRNMILKFGLRVLAKNYDLCLGNQRKSKIFMDYIRQLYQIYPKNPKFTIGFLGDMSHDDHNAVETADEDLLDLMKELHDTGKLNDTILIVMSDHGARFNSLRAELQGKHEERLPFFGFAFPPWFKTKYPEAYRNFELNVDRLSTPFDIHETFKSIINFDGAGQGDVKNRGISLFKEIPKSRTCHHADIPTHWCACLNWYAVSKDDAQVVMAAKHVISSINNYVSIEKKCATLRLHNITRALKFLPDMKLIKFHGAADIDGFNPEMSDQTFVDTILYQVWFYAAPSMGLFEATVTLNVRTGQPKVNMADVSRINKYGNDADCSYDSEYDIRKFCYCRK</sequence>
<comment type="caution">
    <text evidence="2">The sequence shown here is derived from an EMBL/GenBank/DDBJ whole genome shotgun (WGS) entry which is preliminary data.</text>
</comment>
<organism evidence="2 3">
    <name type="scientific">Pinctada imbricata</name>
    <name type="common">Atlantic pearl-oyster</name>
    <name type="synonym">Pinctada martensii</name>
    <dbReference type="NCBI Taxonomy" id="66713"/>
    <lineage>
        <taxon>Eukaryota</taxon>
        <taxon>Metazoa</taxon>
        <taxon>Spiralia</taxon>
        <taxon>Lophotrochozoa</taxon>
        <taxon>Mollusca</taxon>
        <taxon>Bivalvia</taxon>
        <taxon>Autobranchia</taxon>
        <taxon>Pteriomorphia</taxon>
        <taxon>Pterioida</taxon>
        <taxon>Pterioidea</taxon>
        <taxon>Pteriidae</taxon>
        <taxon>Pinctada</taxon>
    </lineage>
</organism>
<dbReference type="PANTHER" id="PTHR10974">
    <property type="entry name" value="FI08016P-RELATED"/>
    <property type="match status" value="1"/>
</dbReference>
<dbReference type="AlphaFoldDB" id="A0AA89BZF2"/>
<name>A0AA89BZF2_PINIB</name>
<dbReference type="Proteomes" id="UP001186944">
    <property type="component" value="Unassembled WGS sequence"/>
</dbReference>
<feature type="transmembrane region" description="Helical" evidence="1">
    <location>
        <begin position="31"/>
        <end position="49"/>
    </location>
</feature>
<dbReference type="SUPFAM" id="SSF53649">
    <property type="entry name" value="Alkaline phosphatase-like"/>
    <property type="match status" value="1"/>
</dbReference>
<dbReference type="FunFam" id="3.40.720.10:FF:000017">
    <property type="entry name" value="Predicted protein"/>
    <property type="match status" value="1"/>
</dbReference>
<dbReference type="GO" id="GO:0005615">
    <property type="term" value="C:extracellular space"/>
    <property type="evidence" value="ECO:0007669"/>
    <property type="project" value="TreeGrafter"/>
</dbReference>
<accession>A0AA89BZF2</accession>